<dbReference type="Proteomes" id="UP001652624">
    <property type="component" value="Chromosome 5"/>
</dbReference>
<keyword evidence="10" id="KW-1185">Reference proteome</keyword>
<evidence type="ECO:0000256" key="4">
    <source>
        <dbReference type="PROSITE-ProRule" id="PRU00076"/>
    </source>
</evidence>
<dbReference type="RefSeq" id="XP_060046950.1">
    <property type="nucleotide sequence ID" value="XM_060190967.1"/>
</dbReference>
<feature type="domain" description="Laminin G" evidence="8">
    <location>
        <begin position="387"/>
        <end position="566"/>
    </location>
</feature>
<proteinExistence type="predicted"/>
<evidence type="ECO:0000256" key="2">
    <source>
        <dbReference type="ARBA" id="ARBA00023157"/>
    </source>
</evidence>
<keyword evidence="4" id="KW-0245">EGF-like domain</keyword>
<evidence type="ECO:0000256" key="5">
    <source>
        <dbReference type="PROSITE-ProRule" id="PRU00122"/>
    </source>
</evidence>
<dbReference type="SMART" id="SM00181">
    <property type="entry name" value="EGF"/>
    <property type="match status" value="3"/>
</dbReference>
<dbReference type="Pfam" id="PF00008">
    <property type="entry name" value="EGF"/>
    <property type="match status" value="1"/>
</dbReference>
<evidence type="ECO:0000259" key="8">
    <source>
        <dbReference type="PROSITE" id="PS50025"/>
    </source>
</evidence>
<dbReference type="Pfam" id="PF00054">
    <property type="entry name" value="Laminin_G_1"/>
    <property type="match status" value="1"/>
</dbReference>
<evidence type="ECO:0000256" key="1">
    <source>
        <dbReference type="ARBA" id="ARBA00022737"/>
    </source>
</evidence>
<dbReference type="CDD" id="cd00110">
    <property type="entry name" value="LamG"/>
    <property type="match status" value="3"/>
</dbReference>
<sequence>MLTRAALLPLCLLASSLGPCALSLGAGLRRPGREDAASRSVSGRPPVIDAKDGKDDDIEDGLDLDIPFKKPHPAVPGRREDSQPQAPPAQVLKTRSRPPSPAASVVERTGTGTGAALPAGLPGASCDEMVCPAGSSCMPDYTWGGSRCFCQLGRAGDQCSQEIAIQYPQFSGQSFMAFEHLKNSFQTFEITLEFRADADGLLLFCGDNEHGRGDFMSLAIIQRALQFRFNCGSGVAVITSESRIKLGTWNTVKLYRDGVQGLLQVNNGTAVAGRSPGEYSKITFRTPLYLGGAPSAHLLARATGTCRGFHGCVQLLTVNGKTLDMRPWPLGVALRGAEVGECSSGVCDEASCVNGGSCTASSADSYICLCPLGFKGRHCEQGFTVVIPQFRESLKSYAVVSWPLGPDHYLSFMEFELTFRPDSGDGVLLYSYDLGSKDFVSVNMVEGHVEFRFDCGSGTGTLRSPEPLTLGQWHELRVSRTGKNGILQVDTQKVVEGMAEGAFTQIKCTADVFMGGVPSYHNVKKNSGVLRPFTGSVQKIVLNDQTIHMYQDFTQGVNVENAAHPCVEMPCAHKGNCLPKKESYECDCPLGFEGLNCEKAIAEAIEIPQFIGRSYLMYDNPDILKRVSGSRTNVFMRFKTSAKDGLLLWRGAAPLRANSDFISLGLQKGSLVFSYNLGSGMVSITVNGSFSDGRWHRVKAVREGQSGKVTVDDYGARTGKSPGIMVQLNTNDPLYVGGMKEVALRTDRRYTSGLVGCVSHFTLSADYHIDLVDDAGDGKNIKMCGAK</sequence>
<feature type="domain" description="Laminin G" evidence="8">
    <location>
        <begin position="165"/>
        <end position="342"/>
    </location>
</feature>
<accession>A0ABM3XDP3</accession>
<feature type="domain" description="EGF-like" evidence="9">
    <location>
        <begin position="562"/>
        <end position="598"/>
    </location>
</feature>
<feature type="signal peptide" evidence="7">
    <location>
        <begin position="1"/>
        <end position="23"/>
    </location>
</feature>
<dbReference type="PROSITE" id="PS50026">
    <property type="entry name" value="EGF_3"/>
    <property type="match status" value="3"/>
</dbReference>
<dbReference type="InterPro" id="IPR001881">
    <property type="entry name" value="EGF-like_Ca-bd_dom"/>
</dbReference>
<gene>
    <name evidence="11" type="primary">EGFLAM</name>
</gene>
<dbReference type="InterPro" id="IPR001791">
    <property type="entry name" value="Laminin_G"/>
</dbReference>
<dbReference type="InterPro" id="IPR000742">
    <property type="entry name" value="EGF"/>
</dbReference>
<evidence type="ECO:0000256" key="7">
    <source>
        <dbReference type="SAM" id="SignalP"/>
    </source>
</evidence>
<dbReference type="SUPFAM" id="SSF49899">
    <property type="entry name" value="Concanavalin A-like lectins/glucanases"/>
    <property type="match status" value="3"/>
</dbReference>
<dbReference type="PROSITE" id="PS50025">
    <property type="entry name" value="LAM_G_DOMAIN"/>
    <property type="match status" value="3"/>
</dbReference>
<feature type="disulfide bond" evidence="4">
    <location>
        <begin position="131"/>
        <end position="148"/>
    </location>
</feature>
<feature type="disulfide bond" evidence="4">
    <location>
        <begin position="150"/>
        <end position="159"/>
    </location>
</feature>
<feature type="region of interest" description="Disordered" evidence="6">
    <location>
        <begin position="27"/>
        <end position="117"/>
    </location>
</feature>
<feature type="disulfide bond" evidence="4">
    <location>
        <begin position="370"/>
        <end position="379"/>
    </location>
</feature>
<dbReference type="InterPro" id="IPR056943">
    <property type="entry name" value="EGF_Pikachurin"/>
</dbReference>
<dbReference type="CDD" id="cd00054">
    <property type="entry name" value="EGF_CA"/>
    <property type="match status" value="2"/>
</dbReference>
<dbReference type="Gene3D" id="2.10.25.10">
    <property type="entry name" value="Laminin"/>
    <property type="match status" value="2"/>
</dbReference>
<organism evidence="10 11">
    <name type="scientific">Erinaceus europaeus</name>
    <name type="common">Western European hedgehog</name>
    <dbReference type="NCBI Taxonomy" id="9365"/>
    <lineage>
        <taxon>Eukaryota</taxon>
        <taxon>Metazoa</taxon>
        <taxon>Chordata</taxon>
        <taxon>Craniata</taxon>
        <taxon>Vertebrata</taxon>
        <taxon>Euteleostomi</taxon>
        <taxon>Mammalia</taxon>
        <taxon>Eutheria</taxon>
        <taxon>Laurasiatheria</taxon>
        <taxon>Eulipotyphla</taxon>
        <taxon>Erinaceidae</taxon>
        <taxon>Erinaceinae</taxon>
        <taxon>Erinaceus</taxon>
    </lineage>
</organism>
<feature type="domain" description="Laminin G" evidence="8">
    <location>
        <begin position="607"/>
        <end position="784"/>
    </location>
</feature>
<reference evidence="11" key="1">
    <citation type="submission" date="2025-08" db="UniProtKB">
        <authorList>
            <consortium name="RefSeq"/>
        </authorList>
    </citation>
    <scope>IDENTIFICATION</scope>
</reference>
<dbReference type="PROSITE" id="PS01186">
    <property type="entry name" value="EGF_2"/>
    <property type="match status" value="2"/>
</dbReference>
<feature type="disulfide bond" evidence="4">
    <location>
        <begin position="588"/>
        <end position="597"/>
    </location>
</feature>
<evidence type="ECO:0000256" key="6">
    <source>
        <dbReference type="SAM" id="MobiDB-lite"/>
    </source>
</evidence>
<dbReference type="SMART" id="SM00282">
    <property type="entry name" value="LamG"/>
    <property type="match status" value="3"/>
</dbReference>
<keyword evidence="1" id="KW-0677">Repeat</keyword>
<feature type="chain" id="PRO_5045082362" evidence="7">
    <location>
        <begin position="24"/>
        <end position="787"/>
    </location>
</feature>
<comment type="caution">
    <text evidence="4">Lacks conserved residue(s) required for the propagation of feature annotation.</text>
</comment>
<dbReference type="InterPro" id="IPR013320">
    <property type="entry name" value="ConA-like_dom_sf"/>
</dbReference>
<name>A0ABM3XDP3_ERIEU</name>
<dbReference type="SMART" id="SM00179">
    <property type="entry name" value="EGF_CA"/>
    <property type="match status" value="2"/>
</dbReference>
<dbReference type="PANTHER" id="PTHR15036">
    <property type="entry name" value="PIKACHURIN-LIKE PROTEIN"/>
    <property type="match status" value="1"/>
</dbReference>
<dbReference type="InterPro" id="IPR050372">
    <property type="entry name" value="Neurexin-related_CASP"/>
</dbReference>
<evidence type="ECO:0000256" key="3">
    <source>
        <dbReference type="ARBA" id="ARBA00023180"/>
    </source>
</evidence>
<feature type="disulfide bond" evidence="5">
    <location>
        <begin position="757"/>
        <end position="784"/>
    </location>
</feature>
<dbReference type="Pfam" id="PF25016">
    <property type="entry name" value="EGF_Pikachurin"/>
    <property type="match status" value="1"/>
</dbReference>
<dbReference type="Pfam" id="PF02210">
    <property type="entry name" value="Laminin_G_2"/>
    <property type="match status" value="2"/>
</dbReference>
<feature type="domain" description="EGF-like" evidence="9">
    <location>
        <begin position="122"/>
        <end position="160"/>
    </location>
</feature>
<evidence type="ECO:0000259" key="9">
    <source>
        <dbReference type="PROSITE" id="PS50026"/>
    </source>
</evidence>
<protein>
    <submittedName>
        <fullName evidence="11">Pikachurin</fullName>
    </submittedName>
</protein>
<dbReference type="Gene3D" id="2.60.120.200">
    <property type="match status" value="3"/>
</dbReference>
<feature type="domain" description="EGF-like" evidence="9">
    <location>
        <begin position="343"/>
        <end position="380"/>
    </location>
</feature>
<evidence type="ECO:0000313" key="11">
    <source>
        <dbReference type="RefSeq" id="XP_060046950.1"/>
    </source>
</evidence>
<keyword evidence="7" id="KW-0732">Signal</keyword>
<evidence type="ECO:0000313" key="10">
    <source>
        <dbReference type="Proteomes" id="UP001652624"/>
    </source>
</evidence>
<keyword evidence="2 4" id="KW-1015">Disulfide bond</keyword>
<dbReference type="GeneID" id="103108669"/>
<dbReference type="PROSITE" id="PS00022">
    <property type="entry name" value="EGF_1"/>
    <property type="match status" value="3"/>
</dbReference>
<keyword evidence="3" id="KW-0325">Glycoprotein</keyword>
<dbReference type="PANTHER" id="PTHR15036:SF88">
    <property type="entry name" value="PIKACHURIN"/>
    <property type="match status" value="1"/>
</dbReference>